<keyword evidence="1" id="KW-0326">Glycosidase</keyword>
<dbReference type="EMBL" id="CP157390">
    <property type="protein sequence ID" value="XBM48952.1"/>
    <property type="molecule type" value="Genomic_DNA"/>
</dbReference>
<evidence type="ECO:0000256" key="1">
    <source>
        <dbReference type="ARBA" id="ARBA00023295"/>
    </source>
</evidence>
<dbReference type="CDD" id="cd00063">
    <property type="entry name" value="FN3"/>
    <property type="match status" value="1"/>
</dbReference>
<reference evidence="4" key="1">
    <citation type="submission" date="2024-05" db="EMBL/GenBank/DDBJ databases">
        <title>The Natural Products Discovery Center: Release of the First 8490 Sequenced Strains for Exploring Actinobacteria Biosynthetic Diversity.</title>
        <authorList>
            <person name="Kalkreuter E."/>
            <person name="Kautsar S.A."/>
            <person name="Yang D."/>
            <person name="Bader C.D."/>
            <person name="Teijaro C.N."/>
            <person name="Fluegel L."/>
            <person name="Davis C.M."/>
            <person name="Simpson J.R."/>
            <person name="Lauterbach L."/>
            <person name="Steele A.D."/>
            <person name="Gui C."/>
            <person name="Meng S."/>
            <person name="Li G."/>
            <person name="Viehrig K."/>
            <person name="Ye F."/>
            <person name="Su P."/>
            <person name="Kiefer A.F."/>
            <person name="Nichols A."/>
            <person name="Cepeda A.J."/>
            <person name="Yan W."/>
            <person name="Fan B."/>
            <person name="Jiang Y."/>
            <person name="Adhikari A."/>
            <person name="Zheng C.-J."/>
            <person name="Schuster L."/>
            <person name="Cowan T.M."/>
            <person name="Smanski M.J."/>
            <person name="Chevrette M.G."/>
            <person name="de Carvalho L.P.S."/>
            <person name="Shen B."/>
        </authorList>
    </citation>
    <scope>NUCLEOTIDE SEQUENCE</scope>
    <source>
        <strain evidence="4">NPDC080035</strain>
    </source>
</reference>
<dbReference type="Gene3D" id="2.60.40.10">
    <property type="entry name" value="Immunoglobulins"/>
    <property type="match status" value="3"/>
</dbReference>
<feature type="domain" description="Fibronectin type-III" evidence="3">
    <location>
        <begin position="24"/>
        <end position="114"/>
    </location>
</feature>
<protein>
    <submittedName>
        <fullName evidence="4">Chitinase N-terminal domain-containing protein</fullName>
    </submittedName>
</protein>
<dbReference type="SUPFAM" id="SSF81296">
    <property type="entry name" value="E set domains"/>
    <property type="match status" value="2"/>
</dbReference>
<dbReference type="PROSITE" id="PS50853">
    <property type="entry name" value="FN3"/>
    <property type="match status" value="1"/>
</dbReference>
<dbReference type="InterPro" id="IPR003961">
    <property type="entry name" value="FN3_dom"/>
</dbReference>
<organism evidence="4">
    <name type="scientific">Leifsonia sp. NPDC080035</name>
    <dbReference type="NCBI Taxonomy" id="3143936"/>
    <lineage>
        <taxon>Bacteria</taxon>
        <taxon>Bacillati</taxon>
        <taxon>Actinomycetota</taxon>
        <taxon>Actinomycetes</taxon>
        <taxon>Micrococcales</taxon>
        <taxon>Microbacteriaceae</taxon>
        <taxon>Leifsonia</taxon>
    </lineage>
</organism>
<keyword evidence="2" id="KW-0624">Polysaccharide degradation</keyword>
<sequence>MQRPTHSGPRPRSVDQGGACFEEAPSYLAAGATASAVTVNWTAAADDGGTPITGYRVYRDGVADPVATVGGDATTASITGVWPGDTARFAVSAVNAAGESARSDWSSPVVVPDGSTAKPGQAVLSNDNGWDTGLGDGDYNVVMNLWWGQEGSIYRLYENGTLIATKQLTFGGVGAQSASIAVHGKPNGSYVYTGELVNASGATATSSTTVKVTDVDPGTPVLSNDNRSGGGTYTVTANLWWGTNATSYTFYENGAAVGQGTLTASTPNAQTATLKVEGKDTGTYVYRVDFTNAAGTTSSKTMTVTVTK</sequence>
<dbReference type="GO" id="GO:0006032">
    <property type="term" value="P:chitin catabolic process"/>
    <property type="evidence" value="ECO:0007669"/>
    <property type="project" value="InterPro"/>
</dbReference>
<gene>
    <name evidence="4" type="ORF">AAME72_03600</name>
</gene>
<dbReference type="RefSeq" id="WP_348788873.1">
    <property type="nucleotide sequence ID" value="NZ_CP157390.1"/>
</dbReference>
<dbReference type="GO" id="GO:0004568">
    <property type="term" value="F:chitinase activity"/>
    <property type="evidence" value="ECO:0007669"/>
    <property type="project" value="InterPro"/>
</dbReference>
<dbReference type="SUPFAM" id="SSF49265">
    <property type="entry name" value="Fibronectin type III"/>
    <property type="match status" value="1"/>
</dbReference>
<dbReference type="SMART" id="SM00060">
    <property type="entry name" value="FN3"/>
    <property type="match status" value="1"/>
</dbReference>
<keyword evidence="2" id="KW-0119">Carbohydrate metabolism</keyword>
<dbReference type="InterPro" id="IPR013783">
    <property type="entry name" value="Ig-like_fold"/>
</dbReference>
<accession>A0AAU7GCK2</accession>
<keyword evidence="1" id="KW-0378">Hydrolase</keyword>
<dbReference type="GO" id="GO:0000272">
    <property type="term" value="P:polysaccharide catabolic process"/>
    <property type="evidence" value="ECO:0007669"/>
    <property type="project" value="UniProtKB-KW"/>
</dbReference>
<evidence type="ECO:0000256" key="2">
    <source>
        <dbReference type="ARBA" id="ARBA00023326"/>
    </source>
</evidence>
<evidence type="ECO:0000259" key="3">
    <source>
        <dbReference type="PROSITE" id="PS50853"/>
    </source>
</evidence>
<name>A0AAU7GCK2_9MICO</name>
<dbReference type="InterPro" id="IPR036116">
    <property type="entry name" value="FN3_sf"/>
</dbReference>
<proteinExistence type="predicted"/>
<dbReference type="Pfam" id="PF00041">
    <property type="entry name" value="fn3"/>
    <property type="match status" value="1"/>
</dbReference>
<dbReference type="InterPro" id="IPR014756">
    <property type="entry name" value="Ig_E-set"/>
</dbReference>
<dbReference type="AlphaFoldDB" id="A0AAU7GCK2"/>
<evidence type="ECO:0000313" key="4">
    <source>
        <dbReference type="EMBL" id="XBM48952.1"/>
    </source>
</evidence>